<evidence type="ECO:0000313" key="2">
    <source>
        <dbReference type="Proteomes" id="UP000682782"/>
    </source>
</evidence>
<name>A0AC61N755_9FIRM</name>
<reference evidence="1" key="1">
    <citation type="submission" date="2021-01" db="EMBL/GenBank/DDBJ databases">
        <title>Complete genome sequence of Clostridiales bacterium R-7.</title>
        <authorList>
            <person name="Mahoney-Kurpe S.C."/>
            <person name="Palevich N."/>
            <person name="Koike S."/>
            <person name="Moon C.D."/>
            <person name="Attwood G.T."/>
        </authorList>
    </citation>
    <scope>NUCLEOTIDE SEQUENCE</scope>
    <source>
        <strain evidence="1">R-7</strain>
    </source>
</reference>
<gene>
    <name evidence="1" type="ORF">JYE49_11015</name>
</gene>
<keyword evidence="2" id="KW-1185">Reference proteome</keyword>
<accession>A0AC61N755</accession>
<protein>
    <submittedName>
        <fullName evidence="1">Uncharacterized protein</fullName>
    </submittedName>
</protein>
<proteinExistence type="predicted"/>
<organism evidence="1 2">
    <name type="scientific">Aristaeella hokkaidonensis</name>
    <dbReference type="NCBI Taxonomy" id="3046382"/>
    <lineage>
        <taxon>Bacteria</taxon>
        <taxon>Bacillati</taxon>
        <taxon>Bacillota</taxon>
        <taxon>Clostridia</taxon>
        <taxon>Eubacteriales</taxon>
        <taxon>Aristaeellaceae</taxon>
        <taxon>Aristaeella</taxon>
    </lineage>
</organism>
<evidence type="ECO:0000313" key="1">
    <source>
        <dbReference type="EMBL" id="QUC66386.1"/>
    </source>
</evidence>
<sequence length="342" mass="38601">MYRKLSALLALFLALTMFAALPVLAEEEDDGSEPMMLSLTTEDGITVEIGEAYYEGDRVYVSYRVTGDMVKAELHEGAPEGITEWKYTKEDTIAAEQMSSDNPEAQKGLEWLDGKGQRWTETWSFGLSDGLDLEDGNYADIVDGDSEYKEDGTLVGWKKCKIPPESKKDTLTFKLILSRGHSIAFQDYTTYHRNYERGEKTEICFTLKKDERVQCKTGTLHTDAYDAKAEIISGRDELRCTIILTGVSGEWENAVNTWNSEDFTEMTMPDIITGWNLYQNGSYFNTDDVVMYTTGPAEVTYEILVPGKDNGADLKLVPVYEESGEHTKETVYLKEIVKSKKK</sequence>
<dbReference type="Proteomes" id="UP000682782">
    <property type="component" value="Chromosome"/>
</dbReference>
<dbReference type="EMBL" id="CP068393">
    <property type="protein sequence ID" value="QUC66386.1"/>
    <property type="molecule type" value="Genomic_DNA"/>
</dbReference>